<dbReference type="InterPro" id="IPR006070">
    <property type="entry name" value="Sua5-like_dom"/>
</dbReference>
<evidence type="ECO:0000256" key="7">
    <source>
        <dbReference type="ARBA" id="ARBA00022695"/>
    </source>
</evidence>
<feature type="binding site" evidence="12">
    <location>
        <position position="100"/>
    </location>
    <ligand>
        <name>ATP</name>
        <dbReference type="ChEBI" id="CHEBI:30616"/>
    </ligand>
</feature>
<keyword evidence="15" id="KW-1185">Reference proteome</keyword>
<comment type="catalytic activity">
    <reaction evidence="11">
        <text>L-threonine + hydrogencarbonate + ATP = L-threonylcarbamoyladenylate + diphosphate + H2O</text>
        <dbReference type="Rhea" id="RHEA:36407"/>
        <dbReference type="ChEBI" id="CHEBI:15377"/>
        <dbReference type="ChEBI" id="CHEBI:17544"/>
        <dbReference type="ChEBI" id="CHEBI:30616"/>
        <dbReference type="ChEBI" id="CHEBI:33019"/>
        <dbReference type="ChEBI" id="CHEBI:57926"/>
        <dbReference type="ChEBI" id="CHEBI:73682"/>
        <dbReference type="EC" id="2.7.7.87"/>
    </reaction>
</comment>
<evidence type="ECO:0000256" key="5">
    <source>
        <dbReference type="ARBA" id="ARBA00022679"/>
    </source>
</evidence>
<dbReference type="Proteomes" id="UP000218542">
    <property type="component" value="Unassembled WGS sequence"/>
</dbReference>
<evidence type="ECO:0000256" key="11">
    <source>
        <dbReference type="ARBA" id="ARBA00048366"/>
    </source>
</evidence>
<evidence type="ECO:0000256" key="6">
    <source>
        <dbReference type="ARBA" id="ARBA00022694"/>
    </source>
</evidence>
<dbReference type="PROSITE" id="PS51163">
    <property type="entry name" value="YRDC"/>
    <property type="match status" value="1"/>
</dbReference>
<evidence type="ECO:0000256" key="12">
    <source>
        <dbReference type="PIRSR" id="PIRSR004930-1"/>
    </source>
</evidence>
<comment type="similarity">
    <text evidence="2">Belongs to the SUA5 family.</text>
</comment>
<comment type="subcellular location">
    <subcellularLocation>
        <location evidence="1">Cytoplasm</location>
    </subcellularLocation>
</comment>
<dbReference type="PIRSF" id="PIRSF004930">
    <property type="entry name" value="Tln_factor_SUA5"/>
    <property type="match status" value="1"/>
</dbReference>
<dbReference type="InterPro" id="IPR017945">
    <property type="entry name" value="DHBP_synth_RibB-like_a/b_dom"/>
</dbReference>
<dbReference type="RefSeq" id="WP_096892829.1">
    <property type="nucleotide sequence ID" value="NZ_BAOS01000004.1"/>
</dbReference>
<evidence type="ECO:0000256" key="2">
    <source>
        <dbReference type="ARBA" id="ARBA00007663"/>
    </source>
</evidence>
<organism evidence="14 15">
    <name type="scientific">Candidatus Scalindua japonica</name>
    <dbReference type="NCBI Taxonomy" id="1284222"/>
    <lineage>
        <taxon>Bacteria</taxon>
        <taxon>Pseudomonadati</taxon>
        <taxon>Planctomycetota</taxon>
        <taxon>Candidatus Brocadiia</taxon>
        <taxon>Candidatus Brocadiales</taxon>
        <taxon>Candidatus Scalinduaceae</taxon>
        <taxon>Candidatus Scalindua</taxon>
    </lineage>
</organism>
<dbReference type="SUPFAM" id="SSF55821">
    <property type="entry name" value="YrdC/RibB"/>
    <property type="match status" value="1"/>
</dbReference>
<dbReference type="PANTHER" id="PTHR17490:SF16">
    <property type="entry name" value="THREONYLCARBAMOYL-AMP SYNTHASE"/>
    <property type="match status" value="1"/>
</dbReference>
<dbReference type="GO" id="GO:0003725">
    <property type="term" value="F:double-stranded RNA binding"/>
    <property type="evidence" value="ECO:0007669"/>
    <property type="project" value="InterPro"/>
</dbReference>
<evidence type="ECO:0000313" key="15">
    <source>
        <dbReference type="Proteomes" id="UP000218542"/>
    </source>
</evidence>
<evidence type="ECO:0000256" key="1">
    <source>
        <dbReference type="ARBA" id="ARBA00004496"/>
    </source>
</evidence>
<accession>A0A286TV32</accession>
<feature type="domain" description="YrdC-like" evidence="13">
    <location>
        <begin position="55"/>
        <end position="232"/>
    </location>
</feature>
<dbReference type="GO" id="GO:0005737">
    <property type="term" value="C:cytoplasm"/>
    <property type="evidence" value="ECO:0007669"/>
    <property type="project" value="UniProtKB-SubCell"/>
</dbReference>
<sequence length="250" mass="27649">MKSGNENGKPIRDGYTSPIILRTGKKLKNRIFLNARKVDYMTTKILKLNNPDSYSKNIMIAAQALLSGEIVAFPTETVYGLGVCADNESAVDNLYRVKQRSREKKLSIMIARPDDAKVYVKHIPLIAEKLINSFWPGPLTIIFELEDNSTVGLRNPDNRVIRDLINKVKKPIASTSANISGGPPAIDAQQVITDLSNKIDVVLDGGPAEAGNPSTIIKICDDTYKIIRHGVIGKERLNRCLNEDCFSIRS</sequence>
<gene>
    <name evidence="14" type="ORF">SCALIN_C04_0183</name>
</gene>
<evidence type="ECO:0000259" key="13">
    <source>
        <dbReference type="PROSITE" id="PS51163"/>
    </source>
</evidence>
<reference evidence="15" key="1">
    <citation type="journal article" date="2017" name="Environ. Microbiol. Rep.">
        <title>Genetic Diversity of Marine Anaerobic Ammonium-Oxidizing Bacteria as Revealed by Genomic and Proteomic Analyses of 'Candidatus Scalindua japonica'.</title>
        <authorList>
            <person name="Oshiki M."/>
            <person name="Mizuto K."/>
            <person name="Kimura Z."/>
            <person name="Kindaichi T."/>
            <person name="Satoh H."/>
            <person name="Okabe S."/>
        </authorList>
    </citation>
    <scope>NUCLEOTIDE SEQUENCE [LARGE SCALE GENOMIC DNA]</scope>
    <source>
        <strain evidence="15">husup-a2</strain>
    </source>
</reference>
<dbReference type="GO" id="GO:0008033">
    <property type="term" value="P:tRNA processing"/>
    <property type="evidence" value="ECO:0007669"/>
    <property type="project" value="UniProtKB-KW"/>
</dbReference>
<feature type="binding site" evidence="12">
    <location>
        <position position="176"/>
    </location>
    <ligand>
        <name>ATP</name>
        <dbReference type="ChEBI" id="CHEBI:30616"/>
    </ligand>
</feature>
<dbReference type="GO" id="GO:0061710">
    <property type="term" value="F:L-threonylcarbamoyladenylate synthase"/>
    <property type="evidence" value="ECO:0007669"/>
    <property type="project" value="UniProtKB-EC"/>
</dbReference>
<evidence type="ECO:0000256" key="8">
    <source>
        <dbReference type="ARBA" id="ARBA00022741"/>
    </source>
</evidence>
<dbReference type="NCBIfam" id="TIGR00057">
    <property type="entry name" value="L-threonylcarbamoyladenylate synthase"/>
    <property type="match status" value="1"/>
</dbReference>
<dbReference type="PANTHER" id="PTHR17490">
    <property type="entry name" value="SUA5"/>
    <property type="match status" value="1"/>
</dbReference>
<dbReference type="Pfam" id="PF01300">
    <property type="entry name" value="Sua5_yciO_yrdC"/>
    <property type="match status" value="1"/>
</dbReference>
<evidence type="ECO:0000256" key="3">
    <source>
        <dbReference type="ARBA" id="ARBA00012584"/>
    </source>
</evidence>
<feature type="binding site" evidence="12">
    <location>
        <position position="150"/>
    </location>
    <ligand>
        <name>ATP</name>
        <dbReference type="ChEBI" id="CHEBI:30616"/>
    </ligand>
</feature>
<dbReference type="GO" id="GO:0005524">
    <property type="term" value="F:ATP binding"/>
    <property type="evidence" value="ECO:0007669"/>
    <property type="project" value="UniProtKB-KW"/>
</dbReference>
<comment type="caution">
    <text evidence="14">The sequence shown here is derived from an EMBL/GenBank/DDBJ whole genome shotgun (WGS) entry which is preliminary data.</text>
</comment>
<evidence type="ECO:0000256" key="9">
    <source>
        <dbReference type="ARBA" id="ARBA00022840"/>
    </source>
</evidence>
<evidence type="ECO:0000256" key="10">
    <source>
        <dbReference type="ARBA" id="ARBA00029774"/>
    </source>
</evidence>
<keyword evidence="4" id="KW-0963">Cytoplasm</keyword>
<dbReference type="GO" id="GO:0000049">
    <property type="term" value="F:tRNA binding"/>
    <property type="evidence" value="ECO:0007669"/>
    <property type="project" value="TreeGrafter"/>
</dbReference>
<dbReference type="OrthoDB" id="9814580at2"/>
<keyword evidence="8 12" id="KW-0547">Nucleotide-binding</keyword>
<feature type="binding site" evidence="12">
    <location>
        <position position="228"/>
    </location>
    <ligand>
        <name>ATP</name>
        <dbReference type="ChEBI" id="CHEBI:30616"/>
    </ligand>
</feature>
<keyword evidence="7" id="KW-0548">Nucleotidyltransferase</keyword>
<dbReference type="EMBL" id="BAOS01000004">
    <property type="protein sequence ID" value="GAX59695.1"/>
    <property type="molecule type" value="Genomic_DNA"/>
</dbReference>
<feature type="binding site" evidence="12">
    <location>
        <position position="154"/>
    </location>
    <ligand>
        <name>L-threonine</name>
        <dbReference type="ChEBI" id="CHEBI:57926"/>
    </ligand>
</feature>
<feature type="binding site" evidence="12">
    <location>
        <position position="214"/>
    </location>
    <ligand>
        <name>L-threonine</name>
        <dbReference type="ChEBI" id="CHEBI:57926"/>
    </ligand>
</feature>
<evidence type="ECO:0000256" key="4">
    <source>
        <dbReference type="ARBA" id="ARBA00022490"/>
    </source>
</evidence>
<dbReference type="GO" id="GO:0006450">
    <property type="term" value="P:regulation of translational fidelity"/>
    <property type="evidence" value="ECO:0007669"/>
    <property type="project" value="TreeGrafter"/>
</dbReference>
<evidence type="ECO:0000313" key="14">
    <source>
        <dbReference type="EMBL" id="GAX59695.1"/>
    </source>
</evidence>
<feature type="binding site" evidence="12">
    <location>
        <position position="77"/>
    </location>
    <ligand>
        <name>L-threonine</name>
        <dbReference type="ChEBI" id="CHEBI:57926"/>
    </ligand>
</feature>
<protein>
    <recommendedName>
        <fullName evidence="10">L-threonylcarbamoyladenylate synthase</fullName>
        <ecNumber evidence="3">2.7.7.87</ecNumber>
    </recommendedName>
    <alternativeName>
        <fullName evidence="10">L-threonylcarbamoyladenylate synthase</fullName>
    </alternativeName>
</protein>
<keyword evidence="6" id="KW-0819">tRNA processing</keyword>
<keyword evidence="9 12" id="KW-0067">ATP-binding</keyword>
<dbReference type="InterPro" id="IPR010923">
    <property type="entry name" value="T(6)A37_SUA5"/>
</dbReference>
<dbReference type="EC" id="2.7.7.87" evidence="3"/>
<dbReference type="AlphaFoldDB" id="A0A286TV32"/>
<name>A0A286TV32_9BACT</name>
<dbReference type="Gene3D" id="3.90.870.10">
    <property type="entry name" value="DHBP synthase"/>
    <property type="match status" value="1"/>
</dbReference>
<dbReference type="InterPro" id="IPR050156">
    <property type="entry name" value="TC-AMP_synthase_SUA5"/>
</dbReference>
<keyword evidence="5" id="KW-0808">Transferase</keyword>
<proteinExistence type="inferred from homology"/>